<feature type="transmembrane region" description="Helical" evidence="6">
    <location>
        <begin position="12"/>
        <end position="36"/>
    </location>
</feature>
<evidence type="ECO:0000256" key="1">
    <source>
        <dbReference type="ARBA" id="ARBA00004651"/>
    </source>
</evidence>
<feature type="transmembrane region" description="Helical" evidence="6">
    <location>
        <begin position="363"/>
        <end position="381"/>
    </location>
</feature>
<feature type="transmembrane region" description="Helical" evidence="6">
    <location>
        <begin position="101"/>
        <end position="119"/>
    </location>
</feature>
<feature type="compositionally biased region" description="Polar residues" evidence="5">
    <location>
        <begin position="404"/>
        <end position="429"/>
    </location>
</feature>
<keyword evidence="3 6" id="KW-1133">Transmembrane helix</keyword>
<feature type="domain" description="Major facilitator superfamily (MFS) profile" evidence="7">
    <location>
        <begin position="1"/>
        <end position="388"/>
    </location>
</feature>
<feature type="transmembrane region" description="Helical" evidence="6">
    <location>
        <begin position="274"/>
        <end position="292"/>
    </location>
</feature>
<dbReference type="InterPro" id="IPR020846">
    <property type="entry name" value="MFS_dom"/>
</dbReference>
<reference evidence="8 9" key="1">
    <citation type="submission" date="2021-03" db="EMBL/GenBank/DDBJ databases">
        <title>Actinoplanes flavus sp. nov., a novel actinomycete isolated from Coconut Palm rhizosphere soil.</title>
        <authorList>
            <person name="Luo X."/>
        </authorList>
    </citation>
    <scope>NUCLEOTIDE SEQUENCE [LARGE SCALE GENOMIC DNA]</scope>
    <source>
        <strain evidence="8 9">NEAU-H7</strain>
    </source>
</reference>
<feature type="transmembrane region" description="Helical" evidence="6">
    <location>
        <begin position="48"/>
        <end position="69"/>
    </location>
</feature>
<dbReference type="Pfam" id="PF07690">
    <property type="entry name" value="MFS_1"/>
    <property type="match status" value="1"/>
</dbReference>
<feature type="transmembrane region" description="Helical" evidence="6">
    <location>
        <begin position="139"/>
        <end position="161"/>
    </location>
</feature>
<accession>A0ABS3ULL0</accession>
<evidence type="ECO:0000256" key="2">
    <source>
        <dbReference type="ARBA" id="ARBA00022692"/>
    </source>
</evidence>
<feature type="transmembrane region" description="Helical" evidence="6">
    <location>
        <begin position="248"/>
        <end position="267"/>
    </location>
</feature>
<dbReference type="EMBL" id="JAGFNS010000012">
    <property type="protein sequence ID" value="MBO3739675.1"/>
    <property type="molecule type" value="Genomic_DNA"/>
</dbReference>
<dbReference type="PROSITE" id="PS50850">
    <property type="entry name" value="MFS"/>
    <property type="match status" value="1"/>
</dbReference>
<keyword evidence="4 6" id="KW-0472">Membrane</keyword>
<keyword evidence="2 6" id="KW-0812">Transmembrane</keyword>
<evidence type="ECO:0000256" key="6">
    <source>
        <dbReference type="SAM" id="Phobius"/>
    </source>
</evidence>
<dbReference type="SUPFAM" id="SSF103473">
    <property type="entry name" value="MFS general substrate transporter"/>
    <property type="match status" value="1"/>
</dbReference>
<dbReference type="Gene3D" id="1.20.1250.20">
    <property type="entry name" value="MFS general substrate transporter like domains"/>
    <property type="match status" value="1"/>
</dbReference>
<comment type="subcellular location">
    <subcellularLocation>
        <location evidence="1">Cell membrane</location>
        <topology evidence="1">Multi-pass membrane protein</topology>
    </subcellularLocation>
</comment>
<evidence type="ECO:0000256" key="3">
    <source>
        <dbReference type="ARBA" id="ARBA00022989"/>
    </source>
</evidence>
<dbReference type="PANTHER" id="PTHR23542:SF1">
    <property type="entry name" value="MAJOR FACILITATOR SUPERFAMILY (MFS) PROFILE DOMAIN-CONTAINING PROTEIN"/>
    <property type="match status" value="1"/>
</dbReference>
<sequence>MLLTPYRETLALPKITSLLIVATLARVPIAAGTVVLTLHVVQGLGMKYVAAGLVGAASTIGGSIGAPVIGRLIDRWGLRPLLLLTTVAEVVFWIVAPTLPYAALLPVAAVGGFLALPAFSVARQAIAALSPESHRLPAFALDSMTTELSFMAGPALGVLIVTTAGSHAAMIALAVGILLAGAGLWLLNPPVRAAHEAPVSSGERPPRRSWLKPRFVAVLAVTMAATLVLSGTDVAVVATLRASGEVEWAGLVLSLWAFFSLVGGFLYGTVRRGLPTLVIFAPMAVLTIPVGLGGDHWWLLALLLIPAGALCAPTITASSDAISRMIPAAARGEAMGMHNSALTVGVALGAPLAGLAIDHRGPAWGFAAVGAVGVLVALLVLPAEFRRRPSTDPMSSEAHPPSTDPMSSEAHSPSTDPVWSEAHPSSTDLVSFEASGDRSPCGDLVSFEAPADRPPSADPVSSGVSGDRPPAADPTGSMAPADPASSSGSAPVSGSVPVPGGLSAGSA</sequence>
<dbReference type="Proteomes" id="UP000679690">
    <property type="component" value="Unassembled WGS sequence"/>
</dbReference>
<evidence type="ECO:0000256" key="4">
    <source>
        <dbReference type="ARBA" id="ARBA00023136"/>
    </source>
</evidence>
<feature type="compositionally biased region" description="Low complexity" evidence="5">
    <location>
        <begin position="476"/>
        <end position="507"/>
    </location>
</feature>
<feature type="transmembrane region" description="Helical" evidence="6">
    <location>
        <begin position="76"/>
        <end position="95"/>
    </location>
</feature>
<keyword evidence="9" id="KW-1185">Reference proteome</keyword>
<dbReference type="PANTHER" id="PTHR23542">
    <property type="match status" value="1"/>
</dbReference>
<evidence type="ECO:0000313" key="8">
    <source>
        <dbReference type="EMBL" id="MBO3739675.1"/>
    </source>
</evidence>
<feature type="transmembrane region" description="Helical" evidence="6">
    <location>
        <begin position="167"/>
        <end position="187"/>
    </location>
</feature>
<feature type="transmembrane region" description="Helical" evidence="6">
    <location>
        <begin position="339"/>
        <end position="357"/>
    </location>
</feature>
<evidence type="ECO:0000259" key="7">
    <source>
        <dbReference type="PROSITE" id="PS50850"/>
    </source>
</evidence>
<name>A0ABS3ULL0_9ACTN</name>
<comment type="caution">
    <text evidence="8">The sequence shown here is derived from an EMBL/GenBank/DDBJ whole genome shotgun (WGS) entry which is preliminary data.</text>
</comment>
<evidence type="ECO:0000313" key="9">
    <source>
        <dbReference type="Proteomes" id="UP000679690"/>
    </source>
</evidence>
<feature type="region of interest" description="Disordered" evidence="5">
    <location>
        <begin position="388"/>
        <end position="507"/>
    </location>
</feature>
<dbReference type="InterPro" id="IPR036259">
    <property type="entry name" value="MFS_trans_sf"/>
</dbReference>
<dbReference type="InterPro" id="IPR011701">
    <property type="entry name" value="MFS"/>
</dbReference>
<feature type="transmembrane region" description="Helical" evidence="6">
    <location>
        <begin position="298"/>
        <end position="318"/>
    </location>
</feature>
<protein>
    <submittedName>
        <fullName evidence="8">MFS transporter</fullName>
    </submittedName>
</protein>
<organism evidence="8 9">
    <name type="scientific">Actinoplanes flavus</name>
    <dbReference type="NCBI Taxonomy" id="2820290"/>
    <lineage>
        <taxon>Bacteria</taxon>
        <taxon>Bacillati</taxon>
        <taxon>Actinomycetota</taxon>
        <taxon>Actinomycetes</taxon>
        <taxon>Micromonosporales</taxon>
        <taxon>Micromonosporaceae</taxon>
        <taxon>Actinoplanes</taxon>
    </lineage>
</organism>
<feature type="transmembrane region" description="Helical" evidence="6">
    <location>
        <begin position="215"/>
        <end position="236"/>
    </location>
</feature>
<gene>
    <name evidence="8" type="ORF">J5X75_19370</name>
</gene>
<proteinExistence type="predicted"/>
<evidence type="ECO:0000256" key="5">
    <source>
        <dbReference type="SAM" id="MobiDB-lite"/>
    </source>
</evidence>